<accession>A0AAT9GMM5</accession>
<sequence length="395" mass="43362">MNWKERILLILLASVNFTHILDFMVMMPLGNFLMPYFNISPGQFSVIVASYSISAAVSGFAAAFFVDGYDRKKVLLFGYIGFTIGTICCGIAPTYLLLLIARITAGLFGGLIGAQVLSIVADSFPYEKRGQAMGILFSAFSLASIVGVPSALYLAGWLGWHAPFLSIGGLGFIIILLLMRYLPSMSAHIHGERIKPMIMLRNVLTSRVQLVALGLSGTLMLGHFLIIPFLNPYMEFNVGFTDTQRNMIYMVGGIATFITSPLIGKMADKYGKHNTFMFFALVSLIPIFLITNMPAIKYYYVLMVTGIWFVLSTGRGIPAQAIISNVVPAEQRGSFMSFNGSIQQLFSGLASLIAGMIVISKPDHTIVHYSWVGYLSIIIVLASVFIAKKLRGYEQ</sequence>
<dbReference type="EMBL" id="AP029612">
    <property type="protein sequence ID" value="BFG71774.1"/>
    <property type="molecule type" value="Genomic_DNA"/>
</dbReference>
<dbReference type="Pfam" id="PF07690">
    <property type="entry name" value="MFS_1"/>
    <property type="match status" value="1"/>
</dbReference>
<dbReference type="GO" id="GO:0022857">
    <property type="term" value="F:transmembrane transporter activity"/>
    <property type="evidence" value="ECO:0007669"/>
    <property type="project" value="InterPro"/>
</dbReference>
<feature type="transmembrane region" description="Helical" evidence="6">
    <location>
        <begin position="338"/>
        <end position="360"/>
    </location>
</feature>
<feature type="transmembrane region" description="Helical" evidence="6">
    <location>
        <begin position="366"/>
        <end position="387"/>
    </location>
</feature>
<comment type="subcellular location">
    <subcellularLocation>
        <location evidence="1">Cell membrane</location>
        <topology evidence="1">Multi-pass membrane protein</topology>
    </subcellularLocation>
</comment>
<feature type="transmembrane region" description="Helical" evidence="6">
    <location>
        <begin position="299"/>
        <end position="317"/>
    </location>
</feature>
<dbReference type="GO" id="GO:0005886">
    <property type="term" value="C:plasma membrane"/>
    <property type="evidence" value="ECO:0007669"/>
    <property type="project" value="UniProtKB-SubCell"/>
</dbReference>
<dbReference type="InterPro" id="IPR036259">
    <property type="entry name" value="MFS_trans_sf"/>
</dbReference>
<feature type="transmembrane region" description="Helical" evidence="6">
    <location>
        <begin position="203"/>
        <end position="227"/>
    </location>
</feature>
<keyword evidence="3 6" id="KW-0812">Transmembrane</keyword>
<evidence type="ECO:0000259" key="7">
    <source>
        <dbReference type="PROSITE" id="PS50850"/>
    </source>
</evidence>
<evidence type="ECO:0000256" key="3">
    <source>
        <dbReference type="ARBA" id="ARBA00022692"/>
    </source>
</evidence>
<feature type="transmembrane region" description="Helical" evidence="6">
    <location>
        <begin position="7"/>
        <end position="26"/>
    </location>
</feature>
<evidence type="ECO:0000256" key="1">
    <source>
        <dbReference type="ARBA" id="ARBA00004651"/>
    </source>
</evidence>
<gene>
    <name evidence="8" type="ORF">KACHI17_26550</name>
</gene>
<feature type="transmembrane region" description="Helical" evidence="6">
    <location>
        <begin position="276"/>
        <end position="293"/>
    </location>
</feature>
<dbReference type="InterPro" id="IPR050189">
    <property type="entry name" value="MFS_Efflux_Transporters"/>
</dbReference>
<evidence type="ECO:0000313" key="8">
    <source>
        <dbReference type="EMBL" id="BFG71774.1"/>
    </source>
</evidence>
<dbReference type="InterPro" id="IPR011701">
    <property type="entry name" value="MFS"/>
</dbReference>
<name>A0AAT9GMM5_9BACT</name>
<feature type="transmembrane region" description="Helical" evidence="6">
    <location>
        <begin position="132"/>
        <end position="154"/>
    </location>
</feature>
<dbReference type="PROSITE" id="PS50850">
    <property type="entry name" value="MFS"/>
    <property type="match status" value="1"/>
</dbReference>
<dbReference type="AlphaFoldDB" id="A0AAT9GMM5"/>
<dbReference type="Gene3D" id="1.20.1250.20">
    <property type="entry name" value="MFS general substrate transporter like domains"/>
    <property type="match status" value="1"/>
</dbReference>
<keyword evidence="4 6" id="KW-1133">Transmembrane helix</keyword>
<evidence type="ECO:0000256" key="2">
    <source>
        <dbReference type="ARBA" id="ARBA00022475"/>
    </source>
</evidence>
<organism evidence="8">
    <name type="scientific">Sediminibacterium sp. KACHI17</name>
    <dbReference type="NCBI Taxonomy" id="1751071"/>
    <lineage>
        <taxon>Bacteria</taxon>
        <taxon>Pseudomonadati</taxon>
        <taxon>Bacteroidota</taxon>
        <taxon>Chitinophagia</taxon>
        <taxon>Chitinophagales</taxon>
        <taxon>Chitinophagaceae</taxon>
        <taxon>Sediminibacterium</taxon>
    </lineage>
</organism>
<dbReference type="InterPro" id="IPR020846">
    <property type="entry name" value="MFS_dom"/>
</dbReference>
<feature type="domain" description="Major facilitator superfamily (MFS) profile" evidence="7">
    <location>
        <begin position="8"/>
        <end position="391"/>
    </location>
</feature>
<feature type="transmembrane region" description="Helical" evidence="6">
    <location>
        <begin position="247"/>
        <end position="264"/>
    </location>
</feature>
<keyword evidence="2" id="KW-1003">Cell membrane</keyword>
<dbReference type="PANTHER" id="PTHR43124">
    <property type="entry name" value="PURINE EFFLUX PUMP PBUE"/>
    <property type="match status" value="1"/>
</dbReference>
<feature type="transmembrane region" description="Helical" evidence="6">
    <location>
        <begin position="160"/>
        <end position="182"/>
    </location>
</feature>
<dbReference type="SUPFAM" id="SSF103473">
    <property type="entry name" value="MFS general substrate transporter"/>
    <property type="match status" value="1"/>
</dbReference>
<evidence type="ECO:0000256" key="6">
    <source>
        <dbReference type="SAM" id="Phobius"/>
    </source>
</evidence>
<protein>
    <submittedName>
        <fullName evidence="8">MFS transporter</fullName>
    </submittedName>
</protein>
<dbReference type="PANTHER" id="PTHR43124:SF3">
    <property type="entry name" value="CHLORAMPHENICOL EFFLUX PUMP RV0191"/>
    <property type="match status" value="1"/>
</dbReference>
<evidence type="ECO:0000256" key="4">
    <source>
        <dbReference type="ARBA" id="ARBA00022989"/>
    </source>
</evidence>
<evidence type="ECO:0000256" key="5">
    <source>
        <dbReference type="ARBA" id="ARBA00023136"/>
    </source>
</evidence>
<dbReference type="CDD" id="cd17324">
    <property type="entry name" value="MFS_NepI_like"/>
    <property type="match status" value="1"/>
</dbReference>
<feature type="transmembrane region" description="Helical" evidence="6">
    <location>
        <begin position="99"/>
        <end position="120"/>
    </location>
</feature>
<feature type="transmembrane region" description="Helical" evidence="6">
    <location>
        <begin position="74"/>
        <end position="93"/>
    </location>
</feature>
<proteinExistence type="predicted"/>
<keyword evidence="5 6" id="KW-0472">Membrane</keyword>
<reference evidence="8" key="1">
    <citation type="submission" date="2024-02" db="EMBL/GenBank/DDBJ databases">
        <title>Sediminibacterium planktonica sp. nov. and Sediminibacterium longus sp. nov., isolated from surface lake and river water.</title>
        <authorList>
            <person name="Watanabe K."/>
            <person name="Takemine S."/>
            <person name="Ishii Y."/>
            <person name="Ogata Y."/>
            <person name="Shindo C."/>
            <person name="Suda W."/>
        </authorList>
    </citation>
    <scope>NUCLEOTIDE SEQUENCE</scope>
    <source>
        <strain evidence="8">KACHI17</strain>
    </source>
</reference>
<dbReference type="RefSeq" id="WP_353549399.1">
    <property type="nucleotide sequence ID" value="NZ_AP029612.1"/>
</dbReference>
<feature type="transmembrane region" description="Helical" evidence="6">
    <location>
        <begin position="46"/>
        <end position="67"/>
    </location>
</feature>